<keyword evidence="5 6" id="KW-0472">Membrane</keyword>
<evidence type="ECO:0000256" key="2">
    <source>
        <dbReference type="ARBA" id="ARBA00007362"/>
    </source>
</evidence>
<dbReference type="Gene3D" id="1.10.3730.20">
    <property type="match status" value="1"/>
</dbReference>
<feature type="transmembrane region" description="Helical" evidence="6">
    <location>
        <begin position="79"/>
        <end position="99"/>
    </location>
</feature>
<evidence type="ECO:0000256" key="6">
    <source>
        <dbReference type="SAM" id="Phobius"/>
    </source>
</evidence>
<reference evidence="8 9" key="1">
    <citation type="submission" date="2016-07" db="EMBL/GenBank/DDBJ databases">
        <title>High microdiversification within the ubiquitous acI lineage of Actinobacteria.</title>
        <authorList>
            <person name="Neuenschwander S.M."/>
            <person name="Salcher M."/>
            <person name="Ghai R."/>
            <person name="Pernthaler J."/>
        </authorList>
    </citation>
    <scope>NUCLEOTIDE SEQUENCE [LARGE SCALE GENOMIC DNA]</scope>
    <source>
        <strain evidence="8">MMS-21-155</strain>
    </source>
</reference>
<keyword evidence="9" id="KW-1185">Reference proteome</keyword>
<keyword evidence="4 6" id="KW-1133">Transmembrane helix</keyword>
<feature type="transmembrane region" description="Helical" evidence="6">
    <location>
        <begin position="163"/>
        <end position="181"/>
    </location>
</feature>
<dbReference type="AlphaFoldDB" id="A0AAC9YT44"/>
<dbReference type="Proteomes" id="UP000217216">
    <property type="component" value="Chromosome"/>
</dbReference>
<feature type="transmembrane region" description="Helical" evidence="6">
    <location>
        <begin position="223"/>
        <end position="246"/>
    </location>
</feature>
<comment type="similarity">
    <text evidence="2">Belongs to the EamA transporter family.</text>
</comment>
<dbReference type="GO" id="GO:0016020">
    <property type="term" value="C:membrane"/>
    <property type="evidence" value="ECO:0007669"/>
    <property type="project" value="UniProtKB-SubCell"/>
</dbReference>
<feature type="transmembrane region" description="Helical" evidence="6">
    <location>
        <begin position="135"/>
        <end position="157"/>
    </location>
</feature>
<feature type="transmembrane region" description="Helical" evidence="6">
    <location>
        <begin position="279"/>
        <end position="296"/>
    </location>
</feature>
<feature type="transmembrane region" description="Helical" evidence="6">
    <location>
        <begin position="44"/>
        <end position="67"/>
    </location>
</feature>
<evidence type="ECO:0000313" key="8">
    <source>
        <dbReference type="EMBL" id="ASY12086.1"/>
    </source>
</evidence>
<sequence length="301" mass="31920">MRASYEYHRLMSTTKQRAGIFAVLGAALCFGTTGTTQQLGVPDISPVAVASARLICGSLFLFFFAYFQRHSRGQVRMPARDLIICGVGIGMYQLTFFSAVHSTGIAIATVTALGAAPTLSAIVAYLLMGEKPQKNWYLGTSITILGIVLVGTTNGVASFNGKGVALAVLAGFGFAVFNVVCRRSLARGAQDMWLTATTFGVAALVSSPFLFTQNPEWILTSKGFLTVLWLGLITTSIGYVLFMYGLKRIESSLAATVVLAEPATATILAAVVIGEKLTLQSYLGIAIVASGILYLSRKSSN</sequence>
<feature type="domain" description="EamA" evidence="7">
    <location>
        <begin position="18"/>
        <end position="151"/>
    </location>
</feature>
<comment type="subcellular location">
    <subcellularLocation>
        <location evidence="1">Membrane</location>
        <topology evidence="1">Multi-pass membrane protein</topology>
    </subcellularLocation>
</comment>
<dbReference type="KEGG" id="plak:A1s21155_03800"/>
<dbReference type="SUPFAM" id="SSF103481">
    <property type="entry name" value="Multidrug resistance efflux transporter EmrE"/>
    <property type="match status" value="2"/>
</dbReference>
<feature type="transmembrane region" description="Helical" evidence="6">
    <location>
        <begin position="105"/>
        <end position="128"/>
    </location>
</feature>
<evidence type="ECO:0000313" key="9">
    <source>
        <dbReference type="Proteomes" id="UP000217216"/>
    </source>
</evidence>
<evidence type="ECO:0000256" key="5">
    <source>
        <dbReference type="ARBA" id="ARBA00023136"/>
    </source>
</evidence>
<feature type="domain" description="EamA" evidence="7">
    <location>
        <begin position="162"/>
        <end position="296"/>
    </location>
</feature>
<dbReference type="InterPro" id="IPR050638">
    <property type="entry name" value="AA-Vitamin_Transporters"/>
</dbReference>
<gene>
    <name evidence="8" type="ORF">A1s21155_03800</name>
</gene>
<dbReference type="InterPro" id="IPR000620">
    <property type="entry name" value="EamA_dom"/>
</dbReference>
<feature type="transmembrane region" description="Helical" evidence="6">
    <location>
        <begin position="253"/>
        <end position="273"/>
    </location>
</feature>
<dbReference type="PANTHER" id="PTHR32322:SF2">
    <property type="entry name" value="EAMA DOMAIN-CONTAINING PROTEIN"/>
    <property type="match status" value="1"/>
</dbReference>
<name>A0AAC9YT44_9ACTN</name>
<dbReference type="InterPro" id="IPR037185">
    <property type="entry name" value="EmrE-like"/>
</dbReference>
<evidence type="ECO:0000256" key="4">
    <source>
        <dbReference type="ARBA" id="ARBA00022989"/>
    </source>
</evidence>
<protein>
    <submittedName>
        <fullName evidence="8">Drug/metabolite transporter, DME family</fullName>
    </submittedName>
</protein>
<evidence type="ECO:0000256" key="1">
    <source>
        <dbReference type="ARBA" id="ARBA00004141"/>
    </source>
</evidence>
<organism evidence="8 9">
    <name type="scientific">Candidatus Planktophila dulcis</name>
    <dbReference type="NCBI Taxonomy" id="1884914"/>
    <lineage>
        <taxon>Bacteria</taxon>
        <taxon>Bacillati</taxon>
        <taxon>Actinomycetota</taxon>
        <taxon>Actinomycetes</taxon>
        <taxon>Candidatus Nanopelagicales</taxon>
        <taxon>Candidatus Nanopelagicaceae</taxon>
        <taxon>Candidatus Planktophila</taxon>
    </lineage>
</organism>
<proteinExistence type="inferred from homology"/>
<feature type="transmembrane region" description="Helical" evidence="6">
    <location>
        <begin position="193"/>
        <end position="211"/>
    </location>
</feature>
<dbReference type="PANTHER" id="PTHR32322">
    <property type="entry name" value="INNER MEMBRANE TRANSPORTER"/>
    <property type="match status" value="1"/>
</dbReference>
<keyword evidence="3 6" id="KW-0812">Transmembrane</keyword>
<dbReference type="EMBL" id="CP016770">
    <property type="protein sequence ID" value="ASY12086.1"/>
    <property type="molecule type" value="Genomic_DNA"/>
</dbReference>
<evidence type="ECO:0000256" key="3">
    <source>
        <dbReference type="ARBA" id="ARBA00022692"/>
    </source>
</evidence>
<evidence type="ECO:0000259" key="7">
    <source>
        <dbReference type="Pfam" id="PF00892"/>
    </source>
</evidence>
<accession>A0AAC9YT44</accession>
<dbReference type="Pfam" id="PF00892">
    <property type="entry name" value="EamA"/>
    <property type="match status" value="2"/>
</dbReference>